<dbReference type="InterPro" id="IPR055217">
    <property type="entry name" value="TPR_EMC2"/>
</dbReference>
<reference evidence="6" key="1">
    <citation type="journal article" date="2020" name="Mol. Plant Microbe Interact.">
        <title>Genome Sequence of the Biocontrol Agent Coniothyrium minitans strain Conio (IMI 134523).</title>
        <authorList>
            <person name="Patel D."/>
            <person name="Shittu T.A."/>
            <person name="Baroncelli R."/>
            <person name="Muthumeenakshi S."/>
            <person name="Osborne T.H."/>
            <person name="Janganan T.K."/>
            <person name="Sreenivasaprasad S."/>
        </authorList>
    </citation>
    <scope>NUCLEOTIDE SEQUENCE</scope>
    <source>
        <strain evidence="6">Conio</strain>
    </source>
</reference>
<evidence type="ECO:0000313" key="6">
    <source>
        <dbReference type="EMBL" id="KAF9730721.1"/>
    </source>
</evidence>
<dbReference type="InterPro" id="IPR011990">
    <property type="entry name" value="TPR-like_helical_dom_sf"/>
</dbReference>
<dbReference type="Proteomes" id="UP000756921">
    <property type="component" value="Unassembled WGS sequence"/>
</dbReference>
<keyword evidence="4" id="KW-0472">Membrane</keyword>
<comment type="caution">
    <text evidence="6">The sequence shown here is derived from an EMBL/GenBank/DDBJ whole genome shotgun (WGS) entry which is preliminary data.</text>
</comment>
<comment type="similarity">
    <text evidence="4">Belongs to the EMC2 family.</text>
</comment>
<name>A0A9P6KLJ6_9PLEO</name>
<feature type="repeat" description="TPR" evidence="3">
    <location>
        <begin position="160"/>
        <end position="193"/>
    </location>
</feature>
<dbReference type="AlphaFoldDB" id="A0A9P6KLJ6"/>
<evidence type="ECO:0000256" key="4">
    <source>
        <dbReference type="RuleBase" id="RU367091"/>
    </source>
</evidence>
<sequence>MAHANLLTPPARIPPQTALQLSQKAALVLSSAPTSSLPWPLSLLFSRETPETWAIHENLLLAALRTGDDAAARQILDRLTTRFGAYNERMIALKGVYDEALAKDDKDLEKVFNDYEKVLKDDPTNISVRKRRIAVLKSLGRTADAITALTVLVENSPTDAEAWAELSELYASTGAWGQAIFCLEEVLLMMPNAWSAHAQVATLHYLSSSASVPALTLALRHFARAVELNDSYLRGYYGLKLVSQKLLPLLSESSGSKRNADEDDVAPPKLQSVKKLEEIATAKLGEIVRKYSASKKSQSGYYEAEIIAARELLDRDGRSER</sequence>
<comment type="subunit">
    <text evidence="4">Component of the ER membrane protein complex (EMC).</text>
</comment>
<accession>A0A9P6KLJ6</accession>
<protein>
    <recommendedName>
        <fullName evidence="4">ER membrane protein complex subunit 2</fullName>
    </recommendedName>
</protein>
<keyword evidence="2 3" id="KW-0802">TPR repeat</keyword>
<evidence type="ECO:0000259" key="5">
    <source>
        <dbReference type="Pfam" id="PF22890"/>
    </source>
</evidence>
<evidence type="ECO:0000256" key="2">
    <source>
        <dbReference type="ARBA" id="ARBA00022803"/>
    </source>
</evidence>
<dbReference type="EMBL" id="WJXW01000014">
    <property type="protein sequence ID" value="KAF9730721.1"/>
    <property type="molecule type" value="Genomic_DNA"/>
</dbReference>
<evidence type="ECO:0000256" key="1">
    <source>
        <dbReference type="ARBA" id="ARBA00022737"/>
    </source>
</evidence>
<dbReference type="InterPro" id="IPR019734">
    <property type="entry name" value="TPR_rpt"/>
</dbReference>
<dbReference type="Gene3D" id="1.25.40.10">
    <property type="entry name" value="Tetratricopeptide repeat domain"/>
    <property type="match status" value="1"/>
</dbReference>
<organism evidence="6 7">
    <name type="scientific">Paraphaeosphaeria minitans</name>
    <dbReference type="NCBI Taxonomy" id="565426"/>
    <lineage>
        <taxon>Eukaryota</taxon>
        <taxon>Fungi</taxon>
        <taxon>Dikarya</taxon>
        <taxon>Ascomycota</taxon>
        <taxon>Pezizomycotina</taxon>
        <taxon>Dothideomycetes</taxon>
        <taxon>Pleosporomycetidae</taxon>
        <taxon>Pleosporales</taxon>
        <taxon>Massarineae</taxon>
        <taxon>Didymosphaeriaceae</taxon>
        <taxon>Paraphaeosphaeria</taxon>
    </lineage>
</organism>
<evidence type="ECO:0000256" key="3">
    <source>
        <dbReference type="PROSITE-ProRule" id="PRU00339"/>
    </source>
</evidence>
<dbReference type="PROSITE" id="PS50005">
    <property type="entry name" value="TPR"/>
    <property type="match status" value="1"/>
</dbReference>
<feature type="domain" description="EMC2 TPR-like" evidence="5">
    <location>
        <begin position="113"/>
        <end position="203"/>
    </location>
</feature>
<keyword evidence="4" id="KW-0256">Endoplasmic reticulum</keyword>
<dbReference type="FunFam" id="1.25.40.10:FF:001208">
    <property type="entry name" value="Tetratricopeptide repeat domain-containing protein"/>
    <property type="match status" value="1"/>
</dbReference>
<gene>
    <name evidence="6" type="ORF">PMIN01_11590</name>
</gene>
<dbReference type="Pfam" id="PF22890">
    <property type="entry name" value="TPR_EMC2"/>
    <property type="match status" value="1"/>
</dbReference>
<keyword evidence="1" id="KW-0677">Repeat</keyword>
<comment type="function">
    <text evidence="4">Part of the endoplasmic reticulum membrane protein complex (EMC) that enables the energy-independent insertion into endoplasmic reticulum membranes of newly synthesized membrane proteins.</text>
</comment>
<comment type="subcellular location">
    <subcellularLocation>
        <location evidence="4">Endoplasmic reticulum membrane</location>
        <topology evidence="4">Peripheral membrane protein</topology>
        <orientation evidence="4">Cytoplasmic side</orientation>
    </subcellularLocation>
</comment>
<dbReference type="InterPro" id="IPR039856">
    <property type="entry name" value="EMC2-like"/>
</dbReference>
<proteinExistence type="inferred from homology"/>
<dbReference type="PANTHER" id="PTHR12760">
    <property type="entry name" value="TETRATRICOPEPTIDE REPEAT PROTEIN"/>
    <property type="match status" value="1"/>
</dbReference>
<dbReference type="OrthoDB" id="124397at2759"/>
<keyword evidence="7" id="KW-1185">Reference proteome</keyword>
<dbReference type="SUPFAM" id="SSF48452">
    <property type="entry name" value="TPR-like"/>
    <property type="match status" value="1"/>
</dbReference>
<evidence type="ECO:0000313" key="7">
    <source>
        <dbReference type="Proteomes" id="UP000756921"/>
    </source>
</evidence>
<dbReference type="GO" id="GO:0072546">
    <property type="term" value="C:EMC complex"/>
    <property type="evidence" value="ECO:0007669"/>
    <property type="project" value="UniProtKB-UniRule"/>
</dbReference>